<protein>
    <submittedName>
        <fullName evidence="7">Formate/nitrite transporter FocA, FNT family</fullName>
    </submittedName>
</protein>
<feature type="region of interest" description="Disordered" evidence="5">
    <location>
        <begin position="1"/>
        <end position="27"/>
    </location>
</feature>
<dbReference type="InterPro" id="IPR000292">
    <property type="entry name" value="For/NO2_transpt"/>
</dbReference>
<evidence type="ECO:0000256" key="5">
    <source>
        <dbReference type="SAM" id="MobiDB-lite"/>
    </source>
</evidence>
<evidence type="ECO:0000256" key="6">
    <source>
        <dbReference type="SAM" id="Phobius"/>
    </source>
</evidence>
<dbReference type="InterPro" id="IPR023271">
    <property type="entry name" value="Aquaporin-like"/>
</dbReference>
<evidence type="ECO:0000256" key="1">
    <source>
        <dbReference type="ARBA" id="ARBA00004141"/>
    </source>
</evidence>
<dbReference type="Proteomes" id="UP000186308">
    <property type="component" value="Unassembled WGS sequence"/>
</dbReference>
<dbReference type="RefSeq" id="WP_051657414.1">
    <property type="nucleotide sequence ID" value="NZ_FTNE01000012.1"/>
</dbReference>
<proteinExistence type="predicted"/>
<keyword evidence="2 6" id="KW-0812">Transmembrane</keyword>
<feature type="transmembrane region" description="Helical" evidence="6">
    <location>
        <begin position="86"/>
        <end position="104"/>
    </location>
</feature>
<keyword evidence="4 6" id="KW-0472">Membrane</keyword>
<dbReference type="PANTHER" id="PTHR30520:SF2">
    <property type="entry name" value="INNER MEMBRANE PROTEIN YFDC"/>
    <property type="match status" value="1"/>
</dbReference>
<name>A0A8G2FGU4_ACIRU</name>
<feature type="transmembrane region" description="Helical" evidence="6">
    <location>
        <begin position="124"/>
        <end position="143"/>
    </location>
</feature>
<sequence length="288" mass="30139">MAEGSKAAGSDSPHLDQGEQSQAAQHSGLRPLVIHEIIREEGEDELERSNGALTLSGFAAGLSMGFSFLTEALIRADLPASTWRHLIASFGYSVGFIIAVLGRQQLFTESTLTAVLPLLTRRDGATAVAIGRLWAIVLVMNLVGTWVFAALLLVHGVFSDAVVASLGVIGREAVHAAFGVTFVKAMFAGWLIALMVWILPSARSARLLTVLLITYVVAIAKLSHVVAGSAEAAYAVLTGTASLGQYFGGFLAPTLLGNILGGVALVALLNHGTVAEEIHEGENKDKGG</sequence>
<dbReference type="EMBL" id="FTNE01000012">
    <property type="protein sequence ID" value="SIQ93803.1"/>
    <property type="molecule type" value="Genomic_DNA"/>
</dbReference>
<feature type="transmembrane region" description="Helical" evidence="6">
    <location>
        <begin position="207"/>
        <end position="226"/>
    </location>
</feature>
<feature type="transmembrane region" description="Helical" evidence="6">
    <location>
        <begin position="246"/>
        <end position="269"/>
    </location>
</feature>
<dbReference type="Pfam" id="PF01226">
    <property type="entry name" value="Form_Nir_trans"/>
    <property type="match status" value="1"/>
</dbReference>
<evidence type="ECO:0000256" key="2">
    <source>
        <dbReference type="ARBA" id="ARBA00022692"/>
    </source>
</evidence>
<gene>
    <name evidence="7" type="ORF">SAMN05421828_11226</name>
</gene>
<feature type="transmembrane region" description="Helical" evidence="6">
    <location>
        <begin position="52"/>
        <end position="74"/>
    </location>
</feature>
<reference evidence="7 8" key="1">
    <citation type="submission" date="2017-01" db="EMBL/GenBank/DDBJ databases">
        <authorList>
            <person name="Varghese N."/>
            <person name="Submissions S."/>
        </authorList>
    </citation>
    <scope>NUCLEOTIDE SEQUENCE [LARGE SCALE GENOMIC DNA]</scope>
    <source>
        <strain evidence="7 8">ATCC 35905</strain>
    </source>
</reference>
<comment type="subcellular location">
    <subcellularLocation>
        <location evidence="1">Membrane</location>
        <topology evidence="1">Multi-pass membrane protein</topology>
    </subcellularLocation>
</comment>
<evidence type="ECO:0000256" key="4">
    <source>
        <dbReference type="ARBA" id="ARBA00023136"/>
    </source>
</evidence>
<dbReference type="AlphaFoldDB" id="A0A8G2FGU4"/>
<keyword evidence="3 6" id="KW-1133">Transmembrane helix</keyword>
<dbReference type="GO" id="GO:0005886">
    <property type="term" value="C:plasma membrane"/>
    <property type="evidence" value="ECO:0007669"/>
    <property type="project" value="TreeGrafter"/>
</dbReference>
<dbReference type="GO" id="GO:0015499">
    <property type="term" value="F:formate transmembrane transporter activity"/>
    <property type="evidence" value="ECO:0007669"/>
    <property type="project" value="TreeGrafter"/>
</dbReference>
<evidence type="ECO:0000313" key="8">
    <source>
        <dbReference type="Proteomes" id="UP000186308"/>
    </source>
</evidence>
<evidence type="ECO:0000256" key="3">
    <source>
        <dbReference type="ARBA" id="ARBA00022989"/>
    </source>
</evidence>
<dbReference type="PANTHER" id="PTHR30520">
    <property type="entry name" value="FORMATE TRANSPORTER-RELATED"/>
    <property type="match status" value="1"/>
</dbReference>
<organism evidence="7 8">
    <name type="scientific">Acidiphilium rubrum</name>
    <dbReference type="NCBI Taxonomy" id="526"/>
    <lineage>
        <taxon>Bacteria</taxon>
        <taxon>Pseudomonadati</taxon>
        <taxon>Pseudomonadota</taxon>
        <taxon>Alphaproteobacteria</taxon>
        <taxon>Acetobacterales</taxon>
        <taxon>Acidocellaceae</taxon>
        <taxon>Acidiphilium</taxon>
    </lineage>
</organism>
<keyword evidence="8" id="KW-1185">Reference proteome</keyword>
<dbReference type="Gene3D" id="1.20.1080.10">
    <property type="entry name" value="Glycerol uptake facilitator protein"/>
    <property type="match status" value="1"/>
</dbReference>
<evidence type="ECO:0000313" key="7">
    <source>
        <dbReference type="EMBL" id="SIQ93803.1"/>
    </source>
</evidence>
<accession>A0A8G2FGU4</accession>
<feature type="transmembrane region" description="Helical" evidence="6">
    <location>
        <begin position="176"/>
        <end position="200"/>
    </location>
</feature>
<comment type="caution">
    <text evidence="7">The sequence shown here is derived from an EMBL/GenBank/DDBJ whole genome shotgun (WGS) entry which is preliminary data.</text>
</comment>